<evidence type="ECO:0000256" key="1">
    <source>
        <dbReference type="ARBA" id="ARBA00006775"/>
    </source>
</evidence>
<gene>
    <name evidence="7" type="ORF">R54839_PPFHFPJH_01209</name>
</gene>
<dbReference type="Gene3D" id="2.10.270.10">
    <property type="entry name" value="Cholin Binding"/>
    <property type="match status" value="2"/>
</dbReference>
<dbReference type="InterPro" id="IPR022263">
    <property type="entry name" value="KxYKxGKxW"/>
</dbReference>
<keyword evidence="7" id="KW-0328">Glycosyltransferase</keyword>
<dbReference type="EC" id="2.4.1.9" evidence="7"/>
<evidence type="ECO:0000256" key="4">
    <source>
        <dbReference type="RuleBase" id="RU361220"/>
    </source>
</evidence>
<feature type="chain" id="PRO_5045590744" evidence="6">
    <location>
        <begin position="32"/>
        <end position="933"/>
    </location>
</feature>
<comment type="similarity">
    <text evidence="1 4">Belongs to the glycosyl hydrolase 68 family.</text>
</comment>
<dbReference type="Pfam" id="PF19258">
    <property type="entry name" value="KxYKxGKxW_sig"/>
    <property type="match status" value="1"/>
</dbReference>
<organism evidence="7 8">
    <name type="scientific">Fructobacillus fructosus</name>
    <dbReference type="NCBI Taxonomy" id="1631"/>
    <lineage>
        <taxon>Bacteria</taxon>
        <taxon>Bacillati</taxon>
        <taxon>Bacillota</taxon>
        <taxon>Bacilli</taxon>
        <taxon>Lactobacillales</taxon>
        <taxon>Lactobacillaceae</taxon>
        <taxon>Fructobacillus</taxon>
    </lineage>
</organism>
<evidence type="ECO:0000256" key="5">
    <source>
        <dbReference type="SAM" id="MobiDB-lite"/>
    </source>
</evidence>
<keyword evidence="7" id="KW-0808">Transferase</keyword>
<dbReference type="NCBIfam" id="TIGR03715">
    <property type="entry name" value="KxYKxGKxW"/>
    <property type="match status" value="1"/>
</dbReference>
<comment type="caution">
    <text evidence="7">The sequence shown here is derived from an EMBL/GenBank/DDBJ whole genome shotgun (WGS) entry which is preliminary data.</text>
</comment>
<proteinExistence type="inferred from homology"/>
<dbReference type="Pfam" id="PF02435">
    <property type="entry name" value="Glyco_hydro_68"/>
    <property type="match status" value="1"/>
</dbReference>
<evidence type="ECO:0000313" key="8">
    <source>
        <dbReference type="Proteomes" id="UP001314261"/>
    </source>
</evidence>
<protein>
    <submittedName>
        <fullName evidence="7">Glucan-binding domain (YG repeat)</fullName>
        <ecNumber evidence="7">2.4.1.10</ecNumber>
        <ecNumber evidence="7">2.4.1.9</ecNumber>
    </submittedName>
</protein>
<feature type="compositionally biased region" description="Polar residues" evidence="5">
    <location>
        <begin position="58"/>
        <end position="80"/>
    </location>
</feature>
<dbReference type="RefSeq" id="WP_338346304.1">
    <property type="nucleotide sequence ID" value="NZ_CAUZLR010000008.1"/>
</dbReference>
<dbReference type="SUPFAM" id="SSF75005">
    <property type="entry name" value="Arabinanase/levansucrase/invertase"/>
    <property type="match status" value="1"/>
</dbReference>
<sequence length="933" mass="105877">MKKHVKMYKAGKKWCIATVTALSIVAASGMAASADDGQQTNQAGQQSQSLQGTEQQSNADTQSTTAQSVSGTNQTVSADNKQTDQQKDTVNNQVNQSTNDDQNASNNGTKTEAAKLPTNTYEQPRQGLQIDFNDNGTATGYLMKGTKLYADVTGETLVDTVADNNVVSSVQANVVNGRVLVKMRQSNTVAYVQQSDVQSQPQDVNDDDGLLHFTRHDMNTIVDSLDDSTKRAPQFEFSTLSKDVANVYEPDQKTGEMVKQHMGDSWPVTNPDGTPANYHGYHLAVCLVFGDDWQGKMGLFAQRIDANNQDISTWQYLGYVFNSFGEGRDPKVQDQYLDRMQQEWSGSTVMLHPEDTTIRFIYSNLYHWEPLQQTLTTAQVSVEPKDGNDWNSGLTINHAKATDHKTIFAGDGDINQINYTNVDKLPKFDDCNAMRDPHLVFDGDQMYVAFEANTGYKVGFQGINNFFNQANYGMSFEDYKKEQARLLSHKDNREYDMGYLSNASVGLVKLNSDYTVASIEKPLMVANAVNDEIERPVLFEHAGRWYLFVVTRGWHFATDNPRIAWGSDAQYQSFLLGYVSDDGIQGHYKKLNGNGIVLSSDFKGGTETYSFYPINNGDANNNRFVVTAYLTFKTFAPSYILEIDGDNTRIINDRVLDQGALVDNGHYYPARPQDNLELNGYIQDYNGDWRWYENNRVFTGFKFYTGAYYWFQDGVRQDNSFHEVWGKTYYTGADGRAVQGKQVVNGITLDFGDDDTYYLRSSGYLWDGSAENGGYRWYEDGQLYTGFRYYAGTYYWFVNGVRQNAGWREAWGYKYYTDGDGRAVQGSRFIDGKLYYFGNDDTYFSRPLTGYLWDGSAENGGYRWYENGELFTGFRYHTGTYYWFIDGVRQNAGWREAWGYKYYTDGDGRAVQGWQKIDGVDYYFGDDNTFYLR</sequence>
<evidence type="ECO:0000256" key="3">
    <source>
        <dbReference type="ARBA" id="ARBA00022837"/>
    </source>
</evidence>
<dbReference type="InterPro" id="IPR003469">
    <property type="entry name" value="Glyco_hydro_68"/>
</dbReference>
<evidence type="ECO:0000313" key="7">
    <source>
        <dbReference type="EMBL" id="CAK1247818.1"/>
    </source>
</evidence>
<dbReference type="SUPFAM" id="SSF69360">
    <property type="entry name" value="Cell wall binding repeat"/>
    <property type="match status" value="1"/>
</dbReference>
<feature type="region of interest" description="Disordered" evidence="5">
    <location>
        <begin position="35"/>
        <end position="132"/>
    </location>
</feature>
<name>A0ABN9YV31_9LACO</name>
<evidence type="ECO:0000256" key="6">
    <source>
        <dbReference type="SAM" id="SignalP"/>
    </source>
</evidence>
<keyword evidence="8" id="KW-1185">Reference proteome</keyword>
<evidence type="ECO:0000256" key="2">
    <source>
        <dbReference type="ARBA" id="ARBA00022729"/>
    </source>
</evidence>
<dbReference type="EC" id="2.4.1.10" evidence="7"/>
<accession>A0ABN9YV31</accession>
<feature type="signal peptide" evidence="6">
    <location>
        <begin position="1"/>
        <end position="31"/>
    </location>
</feature>
<dbReference type="Gene3D" id="2.115.10.20">
    <property type="entry name" value="Glycosyl hydrolase domain, family 43"/>
    <property type="match status" value="1"/>
</dbReference>
<reference evidence="7 8" key="1">
    <citation type="submission" date="2023-10" db="EMBL/GenBank/DDBJ databases">
        <authorList>
            <person name="Botero Cardona J."/>
        </authorList>
    </citation>
    <scope>NUCLEOTIDE SEQUENCE [LARGE SCALE GENOMIC DNA]</scope>
    <source>
        <strain evidence="7 8">R-54839</strain>
    </source>
</reference>
<dbReference type="GO" id="GO:0047725">
    <property type="term" value="F:inulosucrase activity"/>
    <property type="evidence" value="ECO:0007669"/>
    <property type="project" value="UniProtKB-EC"/>
</dbReference>
<dbReference type="CDD" id="cd08997">
    <property type="entry name" value="GH68"/>
    <property type="match status" value="1"/>
</dbReference>
<feature type="compositionally biased region" description="Low complexity" evidence="5">
    <location>
        <begin position="35"/>
        <end position="57"/>
    </location>
</feature>
<dbReference type="Proteomes" id="UP001314261">
    <property type="component" value="Unassembled WGS sequence"/>
</dbReference>
<dbReference type="InterPro" id="IPR023296">
    <property type="entry name" value="Glyco_hydro_beta-prop_sf"/>
</dbReference>
<dbReference type="EMBL" id="CAUZLR010000008">
    <property type="protein sequence ID" value="CAK1247818.1"/>
    <property type="molecule type" value="Genomic_DNA"/>
</dbReference>
<feature type="compositionally biased region" description="Polar residues" evidence="5">
    <location>
        <begin position="88"/>
        <end position="110"/>
    </location>
</feature>
<keyword evidence="2 6" id="KW-0732">Signal</keyword>
<keyword evidence="3" id="KW-0106">Calcium</keyword>
<dbReference type="GO" id="GO:0050053">
    <property type="term" value="F:levansucrase activity"/>
    <property type="evidence" value="ECO:0007669"/>
    <property type="project" value="UniProtKB-EC"/>
</dbReference>